<dbReference type="KEGG" id="mdn:JT25_000135"/>
<feature type="compositionally biased region" description="Basic and acidic residues" evidence="1">
    <location>
        <begin position="35"/>
        <end position="45"/>
    </location>
</feature>
<proteinExistence type="predicted"/>
<feature type="region of interest" description="Disordered" evidence="1">
    <location>
        <begin position="35"/>
        <end position="109"/>
    </location>
</feature>
<dbReference type="RefSeq" id="WP_036274728.1">
    <property type="nucleotide sequence ID" value="NZ_CP014476.1"/>
</dbReference>
<evidence type="ECO:0000313" key="3">
    <source>
        <dbReference type="EMBL" id="AMK74906.1"/>
    </source>
</evidence>
<dbReference type="Proteomes" id="UP000030512">
    <property type="component" value="Chromosome"/>
</dbReference>
<evidence type="ECO:0000256" key="1">
    <source>
        <dbReference type="SAM" id="MobiDB-lite"/>
    </source>
</evidence>
<evidence type="ECO:0000313" key="4">
    <source>
        <dbReference type="Proteomes" id="UP000030512"/>
    </source>
</evidence>
<keyword evidence="2" id="KW-0732">Signal</keyword>
<accession>A0A140E3D2</accession>
<dbReference type="AlphaFoldDB" id="A0A140E3D2"/>
<feature type="compositionally biased region" description="Basic residues" evidence="1">
    <location>
        <begin position="99"/>
        <end position="109"/>
    </location>
</feature>
<feature type="chain" id="PRO_5007807350" description="Lipoprotein" evidence="2">
    <location>
        <begin position="26"/>
        <end position="109"/>
    </location>
</feature>
<evidence type="ECO:0000256" key="2">
    <source>
        <dbReference type="SAM" id="SignalP"/>
    </source>
</evidence>
<protein>
    <recommendedName>
        <fullName evidence="5">Lipoprotein</fullName>
    </recommendedName>
</protein>
<organism evidence="3 4">
    <name type="scientific">Methylomonas denitrificans</name>
    <dbReference type="NCBI Taxonomy" id="1538553"/>
    <lineage>
        <taxon>Bacteria</taxon>
        <taxon>Pseudomonadati</taxon>
        <taxon>Pseudomonadota</taxon>
        <taxon>Gammaproteobacteria</taxon>
        <taxon>Methylococcales</taxon>
        <taxon>Methylococcaceae</taxon>
        <taxon>Methylomonas</taxon>
    </lineage>
</organism>
<feature type="compositionally biased region" description="Basic and acidic residues" evidence="1">
    <location>
        <begin position="53"/>
        <end position="75"/>
    </location>
</feature>
<dbReference type="EMBL" id="CP014476">
    <property type="protein sequence ID" value="AMK74906.1"/>
    <property type="molecule type" value="Genomic_DNA"/>
</dbReference>
<gene>
    <name evidence="3" type="ORF">JT25_000135</name>
</gene>
<evidence type="ECO:0008006" key="5">
    <source>
        <dbReference type="Google" id="ProtNLM"/>
    </source>
</evidence>
<keyword evidence="4" id="KW-1185">Reference proteome</keyword>
<dbReference type="OrthoDB" id="5573619at2"/>
<sequence length="109" mass="12328">MTNISKFLLSSALLASSGLAQPCFAGLEAPRIDQRQANQERRIEQGEASGALTDREEHRLEHQQMRIERQEKTAKADGVVTAGERARLTHQQNKASRNIARKKHNLRRD</sequence>
<feature type="signal peptide" evidence="2">
    <location>
        <begin position="1"/>
        <end position="25"/>
    </location>
</feature>
<dbReference type="STRING" id="1538553.JT25_000135"/>
<reference evidence="3 4" key="1">
    <citation type="journal article" date="2015" name="Environ. Microbiol.">
        <title>Methane oxidation coupled to nitrate reduction under hypoxia by the Gammaproteobacterium Methylomonas denitrificans, sp. nov. type strain FJG1.</title>
        <authorList>
            <person name="Kits K.D."/>
            <person name="Klotz M.G."/>
            <person name="Stein L.Y."/>
        </authorList>
    </citation>
    <scope>NUCLEOTIDE SEQUENCE [LARGE SCALE GENOMIC DNA]</scope>
    <source>
        <strain evidence="3 4">FJG1</strain>
    </source>
</reference>
<name>A0A140E3D2_9GAMM</name>